<evidence type="ECO:0000313" key="2">
    <source>
        <dbReference type="Proteomes" id="UP001283361"/>
    </source>
</evidence>
<sequence>MSGKINRCSVTAVMTGHHSSVEIITAPVFQVAVKVVMAAQNLIVFLWQKDRVISGQLPVSTNRQSVRYPQMWVLLVFQGQQHWHLDCVSSAHNMS</sequence>
<dbReference type="AlphaFoldDB" id="A0AAE0YTW7"/>
<accession>A0AAE0YTW7</accession>
<name>A0AAE0YTW7_9GAST</name>
<evidence type="ECO:0000313" key="1">
    <source>
        <dbReference type="EMBL" id="KAK3756162.1"/>
    </source>
</evidence>
<proteinExistence type="predicted"/>
<organism evidence="1 2">
    <name type="scientific">Elysia crispata</name>
    <name type="common">lettuce slug</name>
    <dbReference type="NCBI Taxonomy" id="231223"/>
    <lineage>
        <taxon>Eukaryota</taxon>
        <taxon>Metazoa</taxon>
        <taxon>Spiralia</taxon>
        <taxon>Lophotrochozoa</taxon>
        <taxon>Mollusca</taxon>
        <taxon>Gastropoda</taxon>
        <taxon>Heterobranchia</taxon>
        <taxon>Euthyneura</taxon>
        <taxon>Panpulmonata</taxon>
        <taxon>Sacoglossa</taxon>
        <taxon>Placobranchoidea</taxon>
        <taxon>Plakobranchidae</taxon>
        <taxon>Elysia</taxon>
    </lineage>
</organism>
<dbReference type="Proteomes" id="UP001283361">
    <property type="component" value="Unassembled WGS sequence"/>
</dbReference>
<keyword evidence="2" id="KW-1185">Reference proteome</keyword>
<gene>
    <name evidence="1" type="ORF">RRG08_016533</name>
</gene>
<dbReference type="EMBL" id="JAWDGP010005546">
    <property type="protein sequence ID" value="KAK3756162.1"/>
    <property type="molecule type" value="Genomic_DNA"/>
</dbReference>
<reference evidence="1" key="1">
    <citation type="journal article" date="2023" name="G3 (Bethesda)">
        <title>A reference genome for the long-term kleptoplast-retaining sea slug Elysia crispata morphotype clarki.</title>
        <authorList>
            <person name="Eastman K.E."/>
            <person name="Pendleton A.L."/>
            <person name="Shaikh M.A."/>
            <person name="Suttiyut T."/>
            <person name="Ogas R."/>
            <person name="Tomko P."/>
            <person name="Gavelis G."/>
            <person name="Widhalm J.R."/>
            <person name="Wisecaver J.H."/>
        </authorList>
    </citation>
    <scope>NUCLEOTIDE SEQUENCE</scope>
    <source>
        <strain evidence="1">ECLA1</strain>
    </source>
</reference>
<protein>
    <submittedName>
        <fullName evidence="1">Uncharacterized protein</fullName>
    </submittedName>
</protein>
<comment type="caution">
    <text evidence="1">The sequence shown here is derived from an EMBL/GenBank/DDBJ whole genome shotgun (WGS) entry which is preliminary data.</text>
</comment>